<dbReference type="RefSeq" id="WP_055148229.1">
    <property type="nucleotide sequence ID" value="NZ_JXSZ01000009.1"/>
</dbReference>
<proteinExistence type="predicted"/>
<organism evidence="2 3">
    <name type="scientific">Jiulongibacter sediminis</name>
    <dbReference type="NCBI Taxonomy" id="1605367"/>
    <lineage>
        <taxon>Bacteria</taxon>
        <taxon>Pseudomonadati</taxon>
        <taxon>Bacteroidota</taxon>
        <taxon>Cytophagia</taxon>
        <taxon>Cytophagales</taxon>
        <taxon>Leadbetterellaceae</taxon>
        <taxon>Jiulongibacter</taxon>
    </lineage>
</organism>
<evidence type="ECO:0000256" key="1">
    <source>
        <dbReference type="SAM" id="Phobius"/>
    </source>
</evidence>
<comment type="caution">
    <text evidence="2">The sequence shown here is derived from an EMBL/GenBank/DDBJ whole genome shotgun (WGS) entry which is preliminary data.</text>
</comment>
<feature type="transmembrane region" description="Helical" evidence="1">
    <location>
        <begin position="234"/>
        <end position="255"/>
    </location>
</feature>
<evidence type="ECO:0000313" key="2">
    <source>
        <dbReference type="EMBL" id="KPM47821.1"/>
    </source>
</evidence>
<feature type="transmembrane region" description="Helical" evidence="1">
    <location>
        <begin position="20"/>
        <end position="41"/>
    </location>
</feature>
<name>A0A0P7BZX7_9BACT</name>
<feature type="transmembrane region" description="Helical" evidence="1">
    <location>
        <begin position="48"/>
        <end position="68"/>
    </location>
</feature>
<keyword evidence="1" id="KW-1133">Transmembrane helix</keyword>
<gene>
    <name evidence="2" type="ORF">AFM12_11250</name>
</gene>
<protein>
    <submittedName>
        <fullName evidence="2">Uncharacterized protein</fullName>
    </submittedName>
</protein>
<keyword evidence="1" id="KW-0472">Membrane</keyword>
<feature type="transmembrane region" description="Helical" evidence="1">
    <location>
        <begin position="157"/>
        <end position="179"/>
    </location>
</feature>
<keyword evidence="1" id="KW-0812">Transmembrane</keyword>
<evidence type="ECO:0000313" key="3">
    <source>
        <dbReference type="Proteomes" id="UP000050454"/>
    </source>
</evidence>
<accession>A0A0P7BZX7</accession>
<dbReference type="OrthoDB" id="950235at2"/>
<keyword evidence="3" id="KW-1185">Reference proteome</keyword>
<dbReference type="AlphaFoldDB" id="A0A0P7BZX7"/>
<feature type="transmembrane region" description="Helical" evidence="1">
    <location>
        <begin position="185"/>
        <end position="208"/>
    </location>
</feature>
<dbReference type="EMBL" id="LGTQ01000009">
    <property type="protein sequence ID" value="KPM47821.1"/>
    <property type="molecule type" value="Genomic_DNA"/>
</dbReference>
<dbReference type="Proteomes" id="UP000050454">
    <property type="component" value="Unassembled WGS sequence"/>
</dbReference>
<reference evidence="2 3" key="1">
    <citation type="submission" date="2015-07" db="EMBL/GenBank/DDBJ databases">
        <title>The draft genome sequence of Leadbetterella sp. JN14-9.</title>
        <authorList>
            <person name="Liu Y."/>
            <person name="Du J."/>
            <person name="Shao Z."/>
        </authorList>
    </citation>
    <scope>NUCLEOTIDE SEQUENCE [LARGE SCALE GENOMIC DNA]</scope>
    <source>
        <strain evidence="2 3">JN14-9</strain>
    </source>
</reference>
<sequence length="256" mass="28950">MLFNPKTQTTIARWASKNVILAQTLLSAAEIGRLSIAFYLGTVLMAKVGVNELLLITIFTFSLAYAVLKCKTKRLHFRSYLSRAMVIMSLTWFTSFSIGGFLSPQNNSEPSVYAGDVITIQESGLLKKAQEQNTLELTRKKRNGRYKPKTGMGKRRILYGFLFVLSLALTAAGAMLTCTLTCTGLWYFALLAAITTLGLFSGGIYFLLKIFRKGHQRKYRQLRKSQKQDEWRKFFKVWLFTSLIVLLGLIGIPFLL</sequence>